<gene>
    <name evidence="1" type="ORF">PM001_LOCUS21133</name>
</gene>
<dbReference type="EMBL" id="CAKLBY020000223">
    <property type="protein sequence ID" value="CAK7935983.1"/>
    <property type="molecule type" value="Genomic_DNA"/>
</dbReference>
<dbReference type="Proteomes" id="UP001162060">
    <property type="component" value="Unassembled WGS sequence"/>
</dbReference>
<comment type="caution">
    <text evidence="1">The sequence shown here is derived from an EMBL/GenBank/DDBJ whole genome shotgun (WGS) entry which is preliminary data.</text>
</comment>
<dbReference type="AlphaFoldDB" id="A0AAV1URV5"/>
<name>A0AAV1URV5_9STRA</name>
<accession>A0AAV1URV5</accession>
<evidence type="ECO:0000313" key="2">
    <source>
        <dbReference type="Proteomes" id="UP001162060"/>
    </source>
</evidence>
<proteinExistence type="predicted"/>
<organism evidence="1 2">
    <name type="scientific">Peronospora matthiolae</name>
    <dbReference type="NCBI Taxonomy" id="2874970"/>
    <lineage>
        <taxon>Eukaryota</taxon>
        <taxon>Sar</taxon>
        <taxon>Stramenopiles</taxon>
        <taxon>Oomycota</taxon>
        <taxon>Peronosporomycetes</taxon>
        <taxon>Peronosporales</taxon>
        <taxon>Peronosporaceae</taxon>
        <taxon>Peronospora</taxon>
    </lineage>
</organism>
<protein>
    <submittedName>
        <fullName evidence="1">Uncharacterized protein</fullName>
    </submittedName>
</protein>
<evidence type="ECO:0000313" key="1">
    <source>
        <dbReference type="EMBL" id="CAK7935983.1"/>
    </source>
</evidence>
<reference evidence="1" key="1">
    <citation type="submission" date="2024-01" db="EMBL/GenBank/DDBJ databases">
        <authorList>
            <person name="Webb A."/>
        </authorList>
    </citation>
    <scope>NUCLEOTIDE SEQUENCE</scope>
    <source>
        <strain evidence="1">Pm1</strain>
    </source>
</reference>
<sequence>MTPEGFESSSLTVDLTTAVEADGTGPSRYSSLTTEDLIRKTVSQQRGTSLVSTVPVLLTLKRHERTALRKQFSTALPMGARSTTISADMADIERQLGVRSVVTLATGNCPAMAITQAVADAKLEAPDRALMMVTASIERGIKYTGL</sequence>